<organism evidence="8 9">
    <name type="scientific">Abyssobacteria bacterium (strain SURF_5)</name>
    <dbReference type="NCBI Taxonomy" id="2093360"/>
    <lineage>
        <taxon>Bacteria</taxon>
        <taxon>Pseudomonadati</taxon>
        <taxon>Candidatus Hydrogenedentota</taxon>
        <taxon>Candidatus Abyssobacteria</taxon>
    </lineage>
</organism>
<evidence type="ECO:0000256" key="4">
    <source>
        <dbReference type="ARBA" id="ARBA00023136"/>
    </source>
</evidence>
<feature type="transmembrane region" description="Helical" evidence="5">
    <location>
        <begin position="20"/>
        <end position="45"/>
    </location>
</feature>
<evidence type="ECO:0000256" key="1">
    <source>
        <dbReference type="ARBA" id="ARBA00004141"/>
    </source>
</evidence>
<feature type="transmembrane region" description="Helical" evidence="5">
    <location>
        <begin position="162"/>
        <end position="181"/>
    </location>
</feature>
<dbReference type="Gene3D" id="1.20.1540.10">
    <property type="entry name" value="Rhomboid-like"/>
    <property type="match status" value="1"/>
</dbReference>
<dbReference type="AlphaFoldDB" id="A0A3A4NW56"/>
<feature type="transmembrane region" description="Helical" evidence="5">
    <location>
        <begin position="100"/>
        <end position="120"/>
    </location>
</feature>
<keyword evidence="8" id="KW-0378">Hydrolase</keyword>
<proteinExistence type="predicted"/>
<dbReference type="GO" id="GO:0004252">
    <property type="term" value="F:serine-type endopeptidase activity"/>
    <property type="evidence" value="ECO:0007669"/>
    <property type="project" value="InterPro"/>
</dbReference>
<evidence type="ECO:0000259" key="7">
    <source>
        <dbReference type="Pfam" id="PF20216"/>
    </source>
</evidence>
<feature type="transmembrane region" description="Helical" evidence="5">
    <location>
        <begin position="65"/>
        <end position="88"/>
    </location>
</feature>
<comment type="subcellular location">
    <subcellularLocation>
        <location evidence="1">Membrane</location>
        <topology evidence="1">Multi-pass membrane protein</topology>
    </subcellularLocation>
</comment>
<gene>
    <name evidence="8" type="ORF">C4520_12035</name>
</gene>
<dbReference type="InterPro" id="IPR046483">
    <property type="entry name" value="DUF6576"/>
</dbReference>
<dbReference type="InterPro" id="IPR035952">
    <property type="entry name" value="Rhomboid-like_sf"/>
</dbReference>
<dbReference type="GO" id="GO:0006508">
    <property type="term" value="P:proteolysis"/>
    <property type="evidence" value="ECO:0007669"/>
    <property type="project" value="UniProtKB-KW"/>
</dbReference>
<dbReference type="Pfam" id="PF20216">
    <property type="entry name" value="DUF6576"/>
    <property type="match status" value="1"/>
</dbReference>
<evidence type="ECO:0000259" key="6">
    <source>
        <dbReference type="Pfam" id="PF01694"/>
    </source>
</evidence>
<dbReference type="InterPro" id="IPR022764">
    <property type="entry name" value="Peptidase_S54_rhomboid_dom"/>
</dbReference>
<dbReference type="GO" id="GO:0016020">
    <property type="term" value="C:membrane"/>
    <property type="evidence" value="ECO:0007669"/>
    <property type="project" value="UniProtKB-SubCell"/>
</dbReference>
<dbReference type="EMBL" id="QZKU01000084">
    <property type="protein sequence ID" value="RJP19811.1"/>
    <property type="molecule type" value="Genomic_DNA"/>
</dbReference>
<dbReference type="SUPFAM" id="SSF144091">
    <property type="entry name" value="Rhomboid-like"/>
    <property type="match status" value="1"/>
</dbReference>
<sequence length="270" mass="30761">MGRYYRDSRFQYPIMMPPAVKWLIIANVSVFLLQNIIAAAFRFPIAAILGLNANAVLHGMVWQLATYMFLHLDLMHILWNMFALWMFGRDIEQTGGTRSFLSLYFFSGVGAGLLSFLTSLGSNTTTIGASGAIFGILVAFGMMFPNRIVLVFFMFPMRARNFVILFGLLELYMTVSAGAYGGGIARFAHLGGILFGYIYVKYGHTFRFSLPKIKVNIGSARRQKKEEDWLRFIEEEVDPILDKISREGIHTLSRKERKILKKARGRRRDE</sequence>
<dbReference type="PANTHER" id="PTHR43066">
    <property type="entry name" value="RHOMBOID-RELATED PROTEIN"/>
    <property type="match status" value="1"/>
</dbReference>
<evidence type="ECO:0000256" key="5">
    <source>
        <dbReference type="SAM" id="Phobius"/>
    </source>
</evidence>
<feature type="transmembrane region" description="Helical" evidence="5">
    <location>
        <begin position="132"/>
        <end position="155"/>
    </location>
</feature>
<evidence type="ECO:0000313" key="9">
    <source>
        <dbReference type="Proteomes" id="UP000265882"/>
    </source>
</evidence>
<accession>A0A3A4NW56</accession>
<feature type="domain" description="Peptidase S54 rhomboid" evidence="6">
    <location>
        <begin position="59"/>
        <end position="202"/>
    </location>
</feature>
<keyword evidence="2 5" id="KW-0812">Transmembrane</keyword>
<feature type="domain" description="DUF6576" evidence="7">
    <location>
        <begin position="234"/>
        <end position="261"/>
    </location>
</feature>
<comment type="caution">
    <text evidence="8">The sequence shown here is derived from an EMBL/GenBank/DDBJ whole genome shotgun (WGS) entry which is preliminary data.</text>
</comment>
<reference evidence="8 9" key="1">
    <citation type="journal article" date="2017" name="ISME J.">
        <title>Energy and carbon metabolisms in a deep terrestrial subsurface fluid microbial community.</title>
        <authorList>
            <person name="Momper L."/>
            <person name="Jungbluth S.P."/>
            <person name="Lee M.D."/>
            <person name="Amend J.P."/>
        </authorList>
    </citation>
    <scope>NUCLEOTIDE SEQUENCE [LARGE SCALE GENOMIC DNA]</scope>
    <source>
        <strain evidence="8">SURF_5</strain>
    </source>
</reference>
<keyword evidence="3 5" id="KW-1133">Transmembrane helix</keyword>
<name>A0A3A4NW56_ABYX5</name>
<protein>
    <submittedName>
        <fullName evidence="8">Rhomboid family intramembrane serine protease</fullName>
    </submittedName>
</protein>
<dbReference type="Proteomes" id="UP000265882">
    <property type="component" value="Unassembled WGS sequence"/>
</dbReference>
<keyword evidence="8" id="KW-0645">Protease</keyword>
<evidence type="ECO:0000313" key="8">
    <source>
        <dbReference type="EMBL" id="RJP19811.1"/>
    </source>
</evidence>
<keyword evidence="4 5" id="KW-0472">Membrane</keyword>
<evidence type="ECO:0000256" key="3">
    <source>
        <dbReference type="ARBA" id="ARBA00022989"/>
    </source>
</evidence>
<dbReference type="Pfam" id="PF01694">
    <property type="entry name" value="Rhomboid"/>
    <property type="match status" value="1"/>
</dbReference>
<dbReference type="PANTHER" id="PTHR43066:SF11">
    <property type="entry name" value="PEPTIDASE S54 RHOMBOID DOMAIN-CONTAINING PROTEIN"/>
    <property type="match status" value="1"/>
</dbReference>
<feature type="transmembrane region" description="Helical" evidence="5">
    <location>
        <begin position="187"/>
        <end position="204"/>
    </location>
</feature>
<evidence type="ECO:0000256" key="2">
    <source>
        <dbReference type="ARBA" id="ARBA00022692"/>
    </source>
</evidence>